<evidence type="ECO:0000313" key="3">
    <source>
        <dbReference type="Proteomes" id="UP000765509"/>
    </source>
</evidence>
<reference evidence="2" key="1">
    <citation type="submission" date="2021-03" db="EMBL/GenBank/DDBJ databases">
        <title>Draft genome sequence of rust myrtle Austropuccinia psidii MF-1, a brazilian biotype.</title>
        <authorList>
            <person name="Quecine M.C."/>
            <person name="Pachon D.M.R."/>
            <person name="Bonatelli M.L."/>
            <person name="Correr F.H."/>
            <person name="Franceschini L.M."/>
            <person name="Leite T.F."/>
            <person name="Margarido G.R.A."/>
            <person name="Almeida C.A."/>
            <person name="Ferrarezi J.A."/>
            <person name="Labate C.A."/>
        </authorList>
    </citation>
    <scope>NUCLEOTIDE SEQUENCE</scope>
    <source>
        <strain evidence="2">MF-1</strain>
    </source>
</reference>
<dbReference type="AlphaFoldDB" id="A0A9Q3GBV6"/>
<feature type="region of interest" description="Disordered" evidence="1">
    <location>
        <begin position="1"/>
        <end position="26"/>
    </location>
</feature>
<name>A0A9Q3GBV6_9BASI</name>
<protein>
    <submittedName>
        <fullName evidence="2">Uncharacterized protein</fullName>
    </submittedName>
</protein>
<evidence type="ECO:0000256" key="1">
    <source>
        <dbReference type="SAM" id="MobiDB-lite"/>
    </source>
</evidence>
<gene>
    <name evidence="2" type="ORF">O181_001603</name>
</gene>
<dbReference type="Proteomes" id="UP000765509">
    <property type="component" value="Unassembled WGS sequence"/>
</dbReference>
<comment type="caution">
    <text evidence="2">The sequence shown here is derived from an EMBL/GenBank/DDBJ whole genome shotgun (WGS) entry which is preliminary data.</text>
</comment>
<proteinExistence type="predicted"/>
<accession>A0A9Q3GBV6</accession>
<evidence type="ECO:0000313" key="2">
    <source>
        <dbReference type="EMBL" id="MBW0461888.1"/>
    </source>
</evidence>
<organism evidence="2 3">
    <name type="scientific">Austropuccinia psidii MF-1</name>
    <dbReference type="NCBI Taxonomy" id="1389203"/>
    <lineage>
        <taxon>Eukaryota</taxon>
        <taxon>Fungi</taxon>
        <taxon>Dikarya</taxon>
        <taxon>Basidiomycota</taxon>
        <taxon>Pucciniomycotina</taxon>
        <taxon>Pucciniomycetes</taxon>
        <taxon>Pucciniales</taxon>
        <taxon>Sphaerophragmiaceae</taxon>
        <taxon>Austropuccinia</taxon>
    </lineage>
</organism>
<keyword evidence="3" id="KW-1185">Reference proteome</keyword>
<sequence>MPAQMDPRPPLKCAPFKKKGHSSTRCTHLGEDLDRRIVRTQAASSLFPNYQIVPMEGNQSAKNIVRNFSKEKADLNKIFMEKPTLKPEPEEEVKTTEKK</sequence>
<dbReference type="EMBL" id="AVOT02000239">
    <property type="protein sequence ID" value="MBW0461888.1"/>
    <property type="molecule type" value="Genomic_DNA"/>
</dbReference>
<dbReference type="OrthoDB" id="2506366at2759"/>